<evidence type="ECO:0000256" key="3">
    <source>
        <dbReference type="ARBA" id="ARBA00022692"/>
    </source>
</evidence>
<comment type="similarity">
    <text evidence="2">Belongs to the major facilitator superfamily. Proton-dependent oligopeptide transporter (POT/PTR) (TC 2.A.17) family.</text>
</comment>
<feature type="transmembrane region" description="Helical" evidence="7">
    <location>
        <begin position="100"/>
        <end position="120"/>
    </location>
</feature>
<organism evidence="8 9">
    <name type="scientific">Eleusine coracana subsp. coracana</name>
    <dbReference type="NCBI Taxonomy" id="191504"/>
    <lineage>
        <taxon>Eukaryota</taxon>
        <taxon>Viridiplantae</taxon>
        <taxon>Streptophyta</taxon>
        <taxon>Embryophyta</taxon>
        <taxon>Tracheophyta</taxon>
        <taxon>Spermatophyta</taxon>
        <taxon>Magnoliopsida</taxon>
        <taxon>Liliopsida</taxon>
        <taxon>Poales</taxon>
        <taxon>Poaceae</taxon>
        <taxon>PACMAD clade</taxon>
        <taxon>Chloridoideae</taxon>
        <taxon>Cynodonteae</taxon>
        <taxon>Eleusininae</taxon>
        <taxon>Eleusine</taxon>
    </lineage>
</organism>
<dbReference type="InterPro" id="IPR036259">
    <property type="entry name" value="MFS_trans_sf"/>
</dbReference>
<keyword evidence="5 7" id="KW-0472">Membrane</keyword>
<sequence>MQVSAAGGHGDDGQQAVDFRGNPVDKSRTGGWLGAGLILGTELAERVCVMGISMNLVTVPGGRAPPLQRQVRQHMVTNFMGTLNLLALLGGFLADAKLGRYLTIAISAAVAATGVTLLTVDTTVPGMRPPPCVHARGARSSECVAASGGQLALLYAALYTIAAGGGGLKANVSGFGSDQFDGRDPREERAMVFFFNRFYFCISLGSLFAVTVLVYVQDNVGRGWGYGVSAVAMVLAAVAVFVAGHGQRRMATPADPAELNGFHAAKVAYTDRLRCLDKAAIVEADLSAPAEKQSSAPAASTVTEVEEVKMVATRMDRHLRPGSTSGFVIPAGSLSVFLFISILLFTSLNERLLVPLAARLTGRRQGLTSLQRVGTGLVFAVVAMAVSALVERMRRDAANDRGEAISAFWLVPQFFLVGAGEAFAYVGQLEFFIREAPRADELPRLFAVDAVTKGAWIRNNLDAGKLDLFYWMLAVLGVVNFAVFLVFSRRHVYKPSTVAAAVAPAAANGEENREMDDFIAVKETVEGMDV</sequence>
<comment type="subcellular location">
    <subcellularLocation>
        <location evidence="1">Membrane</location>
        <topology evidence="1">Multi-pass membrane protein</topology>
    </subcellularLocation>
</comment>
<keyword evidence="4 7" id="KW-1133">Transmembrane helix</keyword>
<feature type="transmembrane region" description="Helical" evidence="7">
    <location>
        <begin position="468"/>
        <end position="487"/>
    </location>
</feature>
<name>A0AAV5DC96_ELECO</name>
<dbReference type="SUPFAM" id="SSF103473">
    <property type="entry name" value="MFS general substrate transporter"/>
    <property type="match status" value="1"/>
</dbReference>
<dbReference type="InterPro" id="IPR000109">
    <property type="entry name" value="POT_fam"/>
</dbReference>
<keyword evidence="3 7" id="KW-0812">Transmembrane</keyword>
<evidence type="ECO:0000256" key="1">
    <source>
        <dbReference type="ARBA" id="ARBA00004141"/>
    </source>
</evidence>
<evidence type="ECO:0000256" key="7">
    <source>
        <dbReference type="SAM" id="Phobius"/>
    </source>
</evidence>
<dbReference type="AlphaFoldDB" id="A0AAV5DC96"/>
<dbReference type="PANTHER" id="PTHR11654">
    <property type="entry name" value="OLIGOPEPTIDE TRANSPORTER-RELATED"/>
    <property type="match status" value="1"/>
</dbReference>
<proteinExistence type="inferred from homology"/>
<evidence type="ECO:0000256" key="2">
    <source>
        <dbReference type="ARBA" id="ARBA00005982"/>
    </source>
</evidence>
<feature type="transmembrane region" description="Helical" evidence="7">
    <location>
        <begin position="198"/>
        <end position="217"/>
    </location>
</feature>
<dbReference type="EMBL" id="BQKI01000015">
    <property type="protein sequence ID" value="GJN07845.1"/>
    <property type="molecule type" value="Genomic_DNA"/>
</dbReference>
<feature type="region of interest" description="Disordered" evidence="6">
    <location>
        <begin position="1"/>
        <end position="23"/>
    </location>
</feature>
<feature type="transmembrane region" description="Helical" evidence="7">
    <location>
        <begin position="223"/>
        <end position="243"/>
    </location>
</feature>
<reference evidence="8" key="1">
    <citation type="journal article" date="2018" name="DNA Res.">
        <title>Multiple hybrid de novo genome assembly of finger millet, an orphan allotetraploid crop.</title>
        <authorList>
            <person name="Hatakeyama M."/>
            <person name="Aluri S."/>
            <person name="Balachadran M.T."/>
            <person name="Sivarajan S.R."/>
            <person name="Patrignani A."/>
            <person name="Gruter S."/>
            <person name="Poveda L."/>
            <person name="Shimizu-Inatsugi R."/>
            <person name="Baeten J."/>
            <person name="Francoijs K.J."/>
            <person name="Nataraja K.N."/>
            <person name="Reddy Y.A.N."/>
            <person name="Phadnis S."/>
            <person name="Ravikumar R.L."/>
            <person name="Schlapbach R."/>
            <person name="Sreeman S.M."/>
            <person name="Shimizu K.K."/>
        </authorList>
    </citation>
    <scope>NUCLEOTIDE SEQUENCE</scope>
</reference>
<dbReference type="Proteomes" id="UP001054889">
    <property type="component" value="Unassembled WGS sequence"/>
</dbReference>
<feature type="transmembrane region" description="Helical" evidence="7">
    <location>
        <begin position="369"/>
        <end position="390"/>
    </location>
</feature>
<keyword evidence="9" id="KW-1185">Reference proteome</keyword>
<evidence type="ECO:0000313" key="8">
    <source>
        <dbReference type="EMBL" id="GJN07845.1"/>
    </source>
</evidence>
<dbReference type="GO" id="GO:0022857">
    <property type="term" value="F:transmembrane transporter activity"/>
    <property type="evidence" value="ECO:0007669"/>
    <property type="project" value="InterPro"/>
</dbReference>
<gene>
    <name evidence="8" type="primary">ga25713</name>
    <name evidence="8" type="ORF">PR202_ga25713</name>
</gene>
<evidence type="ECO:0000256" key="6">
    <source>
        <dbReference type="SAM" id="MobiDB-lite"/>
    </source>
</evidence>
<feature type="transmembrane region" description="Helical" evidence="7">
    <location>
        <begin position="402"/>
        <end position="426"/>
    </location>
</feature>
<reference evidence="8" key="2">
    <citation type="submission" date="2021-12" db="EMBL/GenBank/DDBJ databases">
        <title>Resequencing data analysis of finger millet.</title>
        <authorList>
            <person name="Hatakeyama M."/>
            <person name="Aluri S."/>
            <person name="Balachadran M.T."/>
            <person name="Sivarajan S.R."/>
            <person name="Poveda L."/>
            <person name="Shimizu-Inatsugi R."/>
            <person name="Schlapbach R."/>
            <person name="Sreeman S.M."/>
            <person name="Shimizu K.K."/>
        </authorList>
    </citation>
    <scope>NUCLEOTIDE SEQUENCE</scope>
</reference>
<protein>
    <submittedName>
        <fullName evidence="8">Uncharacterized protein</fullName>
    </submittedName>
</protein>
<dbReference type="Gene3D" id="1.20.1250.20">
    <property type="entry name" value="MFS general substrate transporter like domains"/>
    <property type="match status" value="1"/>
</dbReference>
<evidence type="ECO:0000256" key="5">
    <source>
        <dbReference type="ARBA" id="ARBA00023136"/>
    </source>
</evidence>
<feature type="transmembrane region" description="Helical" evidence="7">
    <location>
        <begin position="327"/>
        <end position="349"/>
    </location>
</feature>
<dbReference type="GO" id="GO:0016020">
    <property type="term" value="C:membrane"/>
    <property type="evidence" value="ECO:0007669"/>
    <property type="project" value="UniProtKB-SubCell"/>
</dbReference>
<evidence type="ECO:0000256" key="4">
    <source>
        <dbReference type="ARBA" id="ARBA00022989"/>
    </source>
</evidence>
<dbReference type="Pfam" id="PF00854">
    <property type="entry name" value="PTR2"/>
    <property type="match status" value="2"/>
</dbReference>
<comment type="caution">
    <text evidence="8">The sequence shown here is derived from an EMBL/GenBank/DDBJ whole genome shotgun (WGS) entry which is preliminary data.</text>
</comment>
<feature type="transmembrane region" description="Helical" evidence="7">
    <location>
        <begin position="75"/>
        <end position="94"/>
    </location>
</feature>
<accession>A0AAV5DC96</accession>
<evidence type="ECO:0000313" key="9">
    <source>
        <dbReference type="Proteomes" id="UP001054889"/>
    </source>
</evidence>